<proteinExistence type="inferred from homology"/>
<feature type="region of interest" description="Disordered" evidence="8">
    <location>
        <begin position="1"/>
        <end position="28"/>
    </location>
</feature>
<accession>G8BXQ6</accession>
<gene>
    <name evidence="11" type="primary">TPHA0I01800</name>
    <name evidence="11" type="ordered locus">TPHA_0I01800</name>
</gene>
<dbReference type="Gene3D" id="1.20.58.940">
    <property type="match status" value="1"/>
</dbReference>
<dbReference type="eggNOG" id="KOG1913">
    <property type="taxonomic scope" value="Eukaryota"/>
</dbReference>
<dbReference type="STRING" id="1071381.G8BXQ6"/>
<dbReference type="CDD" id="cd09233">
    <property type="entry name" value="ACE1-Sec16-like"/>
    <property type="match status" value="1"/>
</dbReference>
<name>G8BXQ6_TETPH</name>
<evidence type="ECO:0000256" key="1">
    <source>
        <dbReference type="ARBA" id="ARBA00004397"/>
    </source>
</evidence>
<feature type="domain" description="Sec16 Sec23-binding" evidence="9">
    <location>
        <begin position="1052"/>
        <end position="1335"/>
    </location>
</feature>
<comment type="similarity">
    <text evidence="2 7">Belongs to the SEC16 family.</text>
</comment>
<evidence type="ECO:0000256" key="3">
    <source>
        <dbReference type="ARBA" id="ARBA00022448"/>
    </source>
</evidence>
<feature type="compositionally biased region" description="Basic and acidic residues" evidence="8">
    <location>
        <begin position="1844"/>
        <end position="1880"/>
    </location>
</feature>
<dbReference type="OMA" id="HNENTVE"/>
<feature type="compositionally biased region" description="Basic and acidic residues" evidence="8">
    <location>
        <begin position="1416"/>
        <end position="1425"/>
    </location>
</feature>
<feature type="region of interest" description="Disordered" evidence="8">
    <location>
        <begin position="1923"/>
        <end position="1947"/>
    </location>
</feature>
<feature type="compositionally biased region" description="Acidic residues" evidence="8">
    <location>
        <begin position="429"/>
        <end position="450"/>
    </location>
</feature>
<dbReference type="GO" id="GO:0070973">
    <property type="term" value="P:protein localization to endoplasmic reticulum exit site"/>
    <property type="evidence" value="ECO:0007669"/>
    <property type="project" value="TreeGrafter"/>
</dbReference>
<evidence type="ECO:0000256" key="7">
    <source>
        <dbReference type="RuleBase" id="RU364101"/>
    </source>
</evidence>
<feature type="compositionally biased region" description="Pro residues" evidence="8">
    <location>
        <begin position="1935"/>
        <end position="1947"/>
    </location>
</feature>
<dbReference type="GO" id="GO:0070971">
    <property type="term" value="C:endoplasmic reticulum exit site"/>
    <property type="evidence" value="ECO:0007669"/>
    <property type="project" value="UniProtKB-ARBA"/>
</dbReference>
<sequence length="1947" mass="216753">MAKKKQQKKKVKQKAKKPQQNPNLDTVAGQMVAGQHDNVETSQEVGDGVEMEDHNENTVEEVLETALNVASELGKEETTAQVGLPLEQVIEPVIEENFIEQQPIPEFPIHIDEPVQQYTEEAQQNFAQDSVDFSEVLMERTHTAVVEEPGLSPIKEYIAEPALEEQELQPETFQNNIEETAQYTQTGNTELEPELATELTQDIRAVQDYVTEQTDIPYLPENEEIIEEVVQPVELQSAEINQKPIFTEEIGKSNEFASISIDNDALGNDSNLAQGETNISHSNENLSEQDIPPSTDLIEHPTQNADLTSENLERDIVNVHSQSSIGVVRVESADEIPASLGDSQFTHETSIKNNEEIITFEENLSENDADNFFTVMAKSQEDELLEPQLSEQLNENDLQKVEPDLHVPEPEPAVVNNDPLSFLIEEDDDFLDDDDDENDKEKEDDTENINEIENHDVDTNNTNITHTNNKNNIDLLSDDDSLISSDEEIELDFQNIAKPLTEETTETTALPSKYIPTANTSTSAITLPVSQKYEPRIKTVKQASITKLEIPGINAAGIVPPKPNFQRDISNDIASNSPSSTVTKKLNDEKKKSDAYDFPMDLVGSTIQKGHAKPVSLPTPQLSDMNSVAIPLNRNPSSNHTINTGSKIHLRTTSKGTIPPNPYAISTQMKAPINQYVPSLDSLNTSAIPQKQPRMYAPNVVNAQAPPVTNIVPKVNVPLIVNPQAPLVANPPQGMYAPQMVNAQASPITSPLQATYAPPFVKSQEPDVVIGKYAPVQNLAPSNNVVNANIHQPQQFTFPAKNDMDNQEKINDLAIPIAGRQTRKKSISRSGADMYNPIKTKGKIRYSLSGRSQSGIQVEENNINMQQSYLPYVPTTQAANATSFSASRYSNEPQLKPEENVALLGRQFPLFKWGPSRKISYGVPPAINQSSYMMNTISNEMTINIIETEEMIKPDQLLNSFIGPLFKGKTKEKDISKWINDITNNIANQFTSDEILVYKLLDLKLSSKRSMKDVAELLYTNRSSLGIVSRTQVNEPFEFNSHKLGANSQKTIADQLQTGQHHEALSFALKEKDSTMALLIASMMGKDRITQVVKQYFTEEYGDSSSGILLSLLFQVFVGNPSDAVASLYNDQLKSSWAINNWQLLVSSILNNIGSTDSNEQVLHNSDLPINVIEFLIEFGIFLNGKQLELASHILFIIVNMPLNSKPITNTSNVVFNYIGTSTTAQSSIWSEIYEFLYSKDPKHRFFYDILPQKLYHATILYESGQVPLATKYADSLLASLKILSKKDPMYINLNAHLQDLNNSMSSSSSWLGKPKFSSVWDQLDKSFNRYIGGDDDSSLHQNGEKKIFDRFTPVNSRNSSTLDLTQPTFTPYQNKLNPISKIESISIGEMVRHGRTSSLKTNVLMNDNYLPHSQSRDVQHEHAAHVSSQNPAQQMKIPNLNNDLSLSKVSNDQSSKSKQVSIDGLNNSPPPKMNSQYDGSERQTPQDIPLKNLDGNASFKPPLNRAYSDTNSSIQSTHSSAHLSTFDVKTAIVTARSESQEAYTKVNQALSDVSKSSTLVLDRNNLDLNGTGMISSIHTSTKYDVIAATSTNTTDELRNVQNPIESSLVNNEMPQNSEIMQGNDKSTISKPILSPPLKQLTPSNNTIENIVPQSVSKPVMANSYIPSNSLVPNSTADTVLAKQNLPSADMNTASFGGYAPTYDHGIKREGNKKFSPIKNDSNTFLKEANNTSNYANFEERKSSAPNPVTVSMESTKKKQYRFTSVSDATITNIDSIPQRIRSRFEPIQESEVLTEALFEPVIKISNNLNFKPRSSIVSEEMPLYEDDVEDESDDEGEQQLPDAKLKEESSRNEAREQSELAEKNFKKVAESENCRDKDQVGSSGWFTWLKKDPNAKKPIKAKLGNKKSNFYYDEELKRWITKNATEEEKQQITAPPPPPPMSKKRT</sequence>
<dbReference type="OrthoDB" id="8918678at2759"/>
<feature type="region of interest" description="Disordered" evidence="8">
    <location>
        <begin position="1826"/>
        <end position="1888"/>
    </location>
</feature>
<feature type="compositionally biased region" description="Acidic residues" evidence="8">
    <location>
        <begin position="1826"/>
        <end position="1838"/>
    </location>
</feature>
<feature type="region of interest" description="Disordered" evidence="8">
    <location>
        <begin position="1416"/>
        <end position="1500"/>
    </location>
</feature>
<evidence type="ECO:0000256" key="6">
    <source>
        <dbReference type="ARBA" id="ARBA00024687"/>
    </source>
</evidence>
<dbReference type="GO" id="GO:0016192">
    <property type="term" value="P:vesicle-mediated transport"/>
    <property type="evidence" value="ECO:0007669"/>
    <property type="project" value="UniProtKB-KW"/>
</dbReference>
<evidence type="ECO:0000259" key="10">
    <source>
        <dbReference type="Pfam" id="PF12932"/>
    </source>
</evidence>
<feature type="region of interest" description="Disordered" evidence="8">
    <location>
        <begin position="429"/>
        <end position="465"/>
    </location>
</feature>
<keyword evidence="4 7" id="KW-0256">Endoplasmic reticulum</keyword>
<evidence type="ECO:0000256" key="8">
    <source>
        <dbReference type="SAM" id="MobiDB-lite"/>
    </source>
</evidence>
<feature type="domain" description="Sec16 central conserved" evidence="10">
    <location>
        <begin position="909"/>
        <end position="992"/>
    </location>
</feature>
<dbReference type="GO" id="GO:0007030">
    <property type="term" value="P:Golgi organization"/>
    <property type="evidence" value="ECO:0007669"/>
    <property type="project" value="TreeGrafter"/>
</dbReference>
<evidence type="ECO:0000259" key="9">
    <source>
        <dbReference type="Pfam" id="PF12931"/>
    </source>
</evidence>
<evidence type="ECO:0000313" key="11">
    <source>
        <dbReference type="EMBL" id="CCE64684.1"/>
    </source>
</evidence>
<dbReference type="RefSeq" id="XP_003687118.1">
    <property type="nucleotide sequence ID" value="XM_003687070.1"/>
</dbReference>
<keyword evidence="12" id="KW-1185">Reference proteome</keyword>
<dbReference type="EMBL" id="HE612864">
    <property type="protein sequence ID" value="CCE64684.1"/>
    <property type="molecule type" value="Genomic_DNA"/>
</dbReference>
<protein>
    <recommendedName>
        <fullName evidence="7">Protein transport protein sec16</fullName>
    </recommendedName>
</protein>
<dbReference type="Pfam" id="PF12932">
    <property type="entry name" value="Sec16"/>
    <property type="match status" value="1"/>
</dbReference>
<keyword evidence="7" id="KW-0472">Membrane</keyword>
<organism evidence="11 12">
    <name type="scientific">Tetrapisispora phaffii (strain ATCC 24235 / CBS 4417 / NBRC 1672 / NRRL Y-8282 / UCD 70-5)</name>
    <name type="common">Yeast</name>
    <name type="synonym">Fabospora phaffii</name>
    <dbReference type="NCBI Taxonomy" id="1071381"/>
    <lineage>
        <taxon>Eukaryota</taxon>
        <taxon>Fungi</taxon>
        <taxon>Dikarya</taxon>
        <taxon>Ascomycota</taxon>
        <taxon>Saccharomycotina</taxon>
        <taxon>Saccharomycetes</taxon>
        <taxon>Saccharomycetales</taxon>
        <taxon>Saccharomycetaceae</taxon>
        <taxon>Tetrapisispora</taxon>
    </lineage>
</organism>
<dbReference type="Gene3D" id="6.20.50.30">
    <property type="match status" value="1"/>
</dbReference>
<evidence type="ECO:0000313" key="12">
    <source>
        <dbReference type="Proteomes" id="UP000005666"/>
    </source>
</evidence>
<comment type="function">
    <text evidence="6 7">Involved in the initiation of assembly of the COPII coat required for the formation of transport vesicles from the endoplasmic reticulum (ER) and the selection of cargo molecules. Also involved in autophagy.</text>
</comment>
<dbReference type="HOGENOM" id="CLU_234855_0_0_1"/>
<evidence type="ECO:0000256" key="5">
    <source>
        <dbReference type="ARBA" id="ARBA00022892"/>
    </source>
</evidence>
<feature type="compositionally biased region" description="Basic residues" evidence="8">
    <location>
        <begin position="1"/>
        <end position="17"/>
    </location>
</feature>
<keyword evidence="3 7" id="KW-0813">Transport</keyword>
<dbReference type="PANTHER" id="PTHR13402:SF6">
    <property type="entry name" value="SECRETORY 16, ISOFORM I"/>
    <property type="match status" value="1"/>
</dbReference>
<dbReference type="GO" id="GO:0015031">
    <property type="term" value="P:protein transport"/>
    <property type="evidence" value="ECO:0007669"/>
    <property type="project" value="UniProtKB-KW"/>
</dbReference>
<keyword evidence="7" id="KW-0072">Autophagy</keyword>
<dbReference type="GO" id="GO:0012507">
    <property type="term" value="C:ER to Golgi transport vesicle membrane"/>
    <property type="evidence" value="ECO:0007669"/>
    <property type="project" value="TreeGrafter"/>
</dbReference>
<dbReference type="GO" id="GO:0006914">
    <property type="term" value="P:autophagy"/>
    <property type="evidence" value="ECO:0007669"/>
    <property type="project" value="UniProtKB-KW"/>
</dbReference>
<dbReference type="Pfam" id="PF12931">
    <property type="entry name" value="TPR_Sec16"/>
    <property type="match status" value="1"/>
</dbReference>
<keyword evidence="5 7" id="KW-0931">ER-Golgi transport</keyword>
<dbReference type="GO" id="GO:0005789">
    <property type="term" value="C:endoplasmic reticulum membrane"/>
    <property type="evidence" value="ECO:0007669"/>
    <property type="project" value="UniProtKB-SubCell"/>
</dbReference>
<dbReference type="KEGG" id="tpf:TPHA_0I01800"/>
<comment type="subcellular location">
    <subcellularLocation>
        <location evidence="1">Endoplasmic reticulum membrane</location>
        <topology evidence="1">Peripheral membrane protein</topology>
        <orientation evidence="1">Cytoplasmic side</orientation>
    </subcellularLocation>
</comment>
<reference evidence="11 12" key="1">
    <citation type="journal article" date="2011" name="Proc. Natl. Acad. Sci. U.S.A.">
        <title>Evolutionary erosion of yeast sex chromosomes by mating-type switching accidents.</title>
        <authorList>
            <person name="Gordon J.L."/>
            <person name="Armisen D."/>
            <person name="Proux-Wera E."/>
            <person name="Oheigeartaigh S.S."/>
            <person name="Byrne K.P."/>
            <person name="Wolfe K.H."/>
        </authorList>
    </citation>
    <scope>NUCLEOTIDE SEQUENCE [LARGE SCALE GENOMIC DNA]</scope>
    <source>
        <strain evidence="12">ATCC 24235 / CBS 4417 / NBRC 1672 / NRRL Y-8282 / UCD 70-5</strain>
    </source>
</reference>
<evidence type="ECO:0000256" key="2">
    <source>
        <dbReference type="ARBA" id="ARBA00005927"/>
    </source>
</evidence>
<dbReference type="Proteomes" id="UP000005666">
    <property type="component" value="Chromosome 9"/>
</dbReference>
<feature type="compositionally biased region" description="Polar residues" evidence="8">
    <location>
        <begin position="1440"/>
        <end position="1487"/>
    </location>
</feature>
<keyword evidence="7" id="KW-0653">Protein transport</keyword>
<dbReference type="GeneID" id="11534664"/>
<dbReference type="InterPro" id="IPR024298">
    <property type="entry name" value="Sec16_Sec23-bd"/>
</dbReference>
<dbReference type="InterPro" id="IPR024340">
    <property type="entry name" value="Sec16_CCD"/>
</dbReference>
<evidence type="ECO:0000256" key="4">
    <source>
        <dbReference type="ARBA" id="ARBA00022824"/>
    </source>
</evidence>
<dbReference type="PANTHER" id="PTHR13402">
    <property type="entry name" value="RGPR-RELATED"/>
    <property type="match status" value="1"/>
</dbReference>